<feature type="transmembrane region" description="Helical" evidence="6">
    <location>
        <begin position="241"/>
        <end position="269"/>
    </location>
</feature>
<dbReference type="EMBL" id="JBHUGI010000021">
    <property type="protein sequence ID" value="MFD1927932.1"/>
    <property type="molecule type" value="Genomic_DNA"/>
</dbReference>
<keyword evidence="3 6" id="KW-0812">Transmembrane</keyword>
<comment type="similarity">
    <text evidence="2">Belongs to the autoinducer-2 exporter (AI-2E) (TC 2.A.86) family.</text>
</comment>
<organism evidence="7 8">
    <name type="scientific">Sporosarcina siberiensis</name>
    <dbReference type="NCBI Taxonomy" id="1365606"/>
    <lineage>
        <taxon>Bacteria</taxon>
        <taxon>Bacillati</taxon>
        <taxon>Bacillota</taxon>
        <taxon>Bacilli</taxon>
        <taxon>Bacillales</taxon>
        <taxon>Caryophanaceae</taxon>
        <taxon>Sporosarcina</taxon>
    </lineage>
</organism>
<feature type="transmembrane region" description="Helical" evidence="6">
    <location>
        <begin position="66"/>
        <end position="90"/>
    </location>
</feature>
<keyword evidence="5 6" id="KW-0472">Membrane</keyword>
<keyword evidence="4 6" id="KW-1133">Transmembrane helix</keyword>
<gene>
    <name evidence="7" type="ORF">ACFSFY_07670</name>
</gene>
<feature type="transmembrane region" description="Helical" evidence="6">
    <location>
        <begin position="35"/>
        <end position="54"/>
    </location>
</feature>
<proteinExistence type="inferred from homology"/>
<dbReference type="PANTHER" id="PTHR21716">
    <property type="entry name" value="TRANSMEMBRANE PROTEIN"/>
    <property type="match status" value="1"/>
</dbReference>
<keyword evidence="8" id="KW-1185">Reference proteome</keyword>
<accession>A0ABW4SEL3</accession>
<sequence length="359" mass="40115">MLKKLWFQVGVGILLSLLIIKYFVSIIWVFDPLVIIAKVIFIPLLLGGVLYYITEPLQRVLEKKNVPRWGSILAILLSLIGVAWIFVAIIGPPVTDQVNNLVENAPRIAKEINLLKDTVLQEKENLPEEFQKSIDSAANSLQSIAVLFGKWIIQFLQSFFQAMFLLVLVPFFFIFMLKDHEKLSPFIYNFFTGTRREWIKKTLGDIDSVLRSYIQGQFLISAILAMLLLIGYSIIGLEYALLLAIFALFMNLIPFIGPWIAFIPALIIAFVQDPKLAIWVGLITLAAQQIDSNIITPNVMGKTLDIHPLTVITVILAAGNIAGFLGIIIAIPTYAVSKAVVKNIYATRKQISEAATKSV</sequence>
<evidence type="ECO:0000256" key="4">
    <source>
        <dbReference type="ARBA" id="ARBA00022989"/>
    </source>
</evidence>
<evidence type="ECO:0000256" key="5">
    <source>
        <dbReference type="ARBA" id="ARBA00023136"/>
    </source>
</evidence>
<feature type="transmembrane region" description="Helical" evidence="6">
    <location>
        <begin position="308"/>
        <end position="335"/>
    </location>
</feature>
<evidence type="ECO:0000256" key="2">
    <source>
        <dbReference type="ARBA" id="ARBA00009773"/>
    </source>
</evidence>
<name>A0ABW4SEL3_9BACL</name>
<dbReference type="Proteomes" id="UP001597218">
    <property type="component" value="Unassembled WGS sequence"/>
</dbReference>
<evidence type="ECO:0000313" key="8">
    <source>
        <dbReference type="Proteomes" id="UP001597218"/>
    </source>
</evidence>
<evidence type="ECO:0000256" key="1">
    <source>
        <dbReference type="ARBA" id="ARBA00004141"/>
    </source>
</evidence>
<evidence type="ECO:0000313" key="7">
    <source>
        <dbReference type="EMBL" id="MFD1927932.1"/>
    </source>
</evidence>
<reference evidence="8" key="1">
    <citation type="journal article" date="2019" name="Int. J. Syst. Evol. Microbiol.">
        <title>The Global Catalogue of Microorganisms (GCM) 10K type strain sequencing project: providing services to taxonomists for standard genome sequencing and annotation.</title>
        <authorList>
            <consortium name="The Broad Institute Genomics Platform"/>
            <consortium name="The Broad Institute Genome Sequencing Center for Infectious Disease"/>
            <person name="Wu L."/>
            <person name="Ma J."/>
        </authorList>
    </citation>
    <scope>NUCLEOTIDE SEQUENCE [LARGE SCALE GENOMIC DNA]</scope>
    <source>
        <strain evidence="8">CGMCC 4.7177</strain>
    </source>
</reference>
<evidence type="ECO:0000256" key="6">
    <source>
        <dbReference type="SAM" id="Phobius"/>
    </source>
</evidence>
<comment type="subcellular location">
    <subcellularLocation>
        <location evidence="1">Membrane</location>
        <topology evidence="1">Multi-pass membrane protein</topology>
    </subcellularLocation>
</comment>
<evidence type="ECO:0000256" key="3">
    <source>
        <dbReference type="ARBA" id="ARBA00022692"/>
    </source>
</evidence>
<dbReference type="RefSeq" id="WP_381536828.1">
    <property type="nucleotide sequence ID" value="NZ_JBHUGI010000021.1"/>
</dbReference>
<feature type="transmembrane region" description="Helical" evidence="6">
    <location>
        <begin position="218"/>
        <end position="235"/>
    </location>
</feature>
<protein>
    <submittedName>
        <fullName evidence="7">AI-2E family transporter</fullName>
    </submittedName>
</protein>
<dbReference type="Pfam" id="PF01594">
    <property type="entry name" value="AI-2E_transport"/>
    <property type="match status" value="1"/>
</dbReference>
<feature type="transmembrane region" description="Helical" evidence="6">
    <location>
        <begin position="7"/>
        <end position="29"/>
    </location>
</feature>
<comment type="caution">
    <text evidence="7">The sequence shown here is derived from an EMBL/GenBank/DDBJ whole genome shotgun (WGS) entry which is preliminary data.</text>
</comment>
<dbReference type="InterPro" id="IPR002549">
    <property type="entry name" value="AI-2E-like"/>
</dbReference>
<dbReference type="PANTHER" id="PTHR21716:SF69">
    <property type="entry name" value="TRANSPORT PROTEIN YUBA-RELATED"/>
    <property type="match status" value="1"/>
</dbReference>
<feature type="transmembrane region" description="Helical" evidence="6">
    <location>
        <begin position="151"/>
        <end position="177"/>
    </location>
</feature>